<feature type="transmembrane region" description="Helical" evidence="1">
    <location>
        <begin position="59"/>
        <end position="80"/>
    </location>
</feature>
<dbReference type="NCBIfam" id="TIGR02838">
    <property type="entry name" value="spore_V_AC"/>
    <property type="match status" value="1"/>
</dbReference>
<reference evidence="2" key="1">
    <citation type="submission" date="2020-06" db="EMBL/GenBank/DDBJ databases">
        <title>Characterization of fructooligosaccharide metabolism and fructooligosaccharide-degrading enzymes in human commensal butyrate producers.</title>
        <authorList>
            <person name="Tanno H."/>
            <person name="Fujii T."/>
            <person name="Hirano K."/>
            <person name="Maeno S."/>
            <person name="Tonozuka T."/>
            <person name="Sakamoto M."/>
            <person name="Ohkuma M."/>
            <person name="Tochio T."/>
            <person name="Endo A."/>
        </authorList>
    </citation>
    <scope>NUCLEOTIDE SEQUENCE</scope>
    <source>
        <strain evidence="2">JCM 17466</strain>
    </source>
</reference>
<keyword evidence="1" id="KW-0812">Transmembrane</keyword>
<accession>A0A916Q9U4</accession>
<evidence type="ECO:0000313" key="2">
    <source>
        <dbReference type="EMBL" id="GFO84663.1"/>
    </source>
</evidence>
<dbReference type="PANTHER" id="PTHR38450">
    <property type="entry name" value="STAGE V SPORULATION PROTEIN AC-RELATED"/>
    <property type="match status" value="1"/>
</dbReference>
<gene>
    <name evidence="2" type="ORF">ANBU17_10100</name>
</gene>
<organism evidence="2 3">
    <name type="scientific">Anaerostipes butyraticus</name>
    <dbReference type="NCBI Taxonomy" id="645466"/>
    <lineage>
        <taxon>Bacteria</taxon>
        <taxon>Bacillati</taxon>
        <taxon>Bacillota</taxon>
        <taxon>Clostridia</taxon>
        <taxon>Lachnospirales</taxon>
        <taxon>Lachnospiraceae</taxon>
        <taxon>Anaerostipes</taxon>
    </lineage>
</organism>
<name>A0A916Q9U4_9FIRM</name>
<sequence>MKKEPSKEQYSQMVEEMTPKHNSLKNCLKAFLVGGLFCILGEWIKQMLMNQWNMEKKDALLYVTIGLVLLSVILTGWNLYGKITKFGGAGGLVPITGFANSVASPAIEYQKEGQVFGIGVKIFTIAGPVILYGIFSSFAAGVIYLAAKQWGWIG</sequence>
<dbReference type="Pfam" id="PF03862">
    <property type="entry name" value="SpoVAC_SpoVAEB"/>
    <property type="match status" value="1"/>
</dbReference>
<proteinExistence type="predicted"/>
<feature type="transmembrane region" description="Helical" evidence="1">
    <location>
        <begin position="27"/>
        <end position="44"/>
    </location>
</feature>
<keyword evidence="1" id="KW-0472">Membrane</keyword>
<evidence type="ECO:0000313" key="3">
    <source>
        <dbReference type="Proteomes" id="UP000613208"/>
    </source>
</evidence>
<dbReference type="Proteomes" id="UP000613208">
    <property type="component" value="Unassembled WGS sequence"/>
</dbReference>
<protein>
    <submittedName>
        <fullName evidence="2">Stage V sporulation protein AC</fullName>
    </submittedName>
</protein>
<dbReference type="PANTHER" id="PTHR38450:SF1">
    <property type="entry name" value="STAGE V SPORULATION PROTEIN AC"/>
    <property type="match status" value="1"/>
</dbReference>
<evidence type="ECO:0000256" key="1">
    <source>
        <dbReference type="SAM" id="Phobius"/>
    </source>
</evidence>
<dbReference type="EMBL" id="BLYI01000024">
    <property type="protein sequence ID" value="GFO84663.1"/>
    <property type="molecule type" value="Genomic_DNA"/>
</dbReference>
<keyword evidence="1" id="KW-1133">Transmembrane helix</keyword>
<dbReference type="InterPro" id="IPR014203">
    <property type="entry name" value="Spore_V_AC"/>
</dbReference>
<comment type="caution">
    <text evidence="2">The sequence shown here is derived from an EMBL/GenBank/DDBJ whole genome shotgun (WGS) entry which is preliminary data.</text>
</comment>
<feature type="transmembrane region" description="Helical" evidence="1">
    <location>
        <begin position="129"/>
        <end position="147"/>
    </location>
</feature>
<dbReference type="AlphaFoldDB" id="A0A916Q9U4"/>
<keyword evidence="3" id="KW-1185">Reference proteome</keyword>
<dbReference type="RefSeq" id="WP_201310381.1">
    <property type="nucleotide sequence ID" value="NZ_BLYI01000024.1"/>
</dbReference>
<dbReference type="InterPro" id="IPR005562">
    <property type="entry name" value="SpoVA"/>
</dbReference>